<reference evidence="1 2" key="1">
    <citation type="submission" date="2024-04" db="EMBL/GenBank/DDBJ databases">
        <title>Phyllosticta paracitricarpa is synonymous to the EU quarantine fungus P. citricarpa based on phylogenomic analyses.</title>
        <authorList>
            <consortium name="Lawrence Berkeley National Laboratory"/>
            <person name="Van Ingen-Buijs V.A."/>
            <person name="Van Westerhoven A.C."/>
            <person name="Haridas S."/>
            <person name="Skiadas P."/>
            <person name="Martin F."/>
            <person name="Groenewald J.Z."/>
            <person name="Crous P.W."/>
            <person name="Seidl M.F."/>
        </authorList>
    </citation>
    <scope>NUCLEOTIDE SEQUENCE [LARGE SCALE GENOMIC DNA]</scope>
    <source>
        <strain evidence="1 2">CBS 123374</strain>
    </source>
</reference>
<protein>
    <submittedName>
        <fullName evidence="1">Uncharacterized protein</fullName>
    </submittedName>
</protein>
<dbReference type="EMBL" id="JBBWRZ010000001">
    <property type="protein sequence ID" value="KAK8246471.1"/>
    <property type="molecule type" value="Genomic_DNA"/>
</dbReference>
<organism evidence="1 2">
    <name type="scientific">Phyllosticta capitalensis</name>
    <dbReference type="NCBI Taxonomy" id="121624"/>
    <lineage>
        <taxon>Eukaryota</taxon>
        <taxon>Fungi</taxon>
        <taxon>Dikarya</taxon>
        <taxon>Ascomycota</taxon>
        <taxon>Pezizomycotina</taxon>
        <taxon>Dothideomycetes</taxon>
        <taxon>Dothideomycetes incertae sedis</taxon>
        <taxon>Botryosphaeriales</taxon>
        <taxon>Phyllostictaceae</taxon>
        <taxon>Phyllosticta</taxon>
    </lineage>
</organism>
<name>A0ABR1Z369_9PEZI</name>
<proteinExistence type="predicted"/>
<keyword evidence="2" id="KW-1185">Reference proteome</keyword>
<sequence length="217" mass="24966">MPDNFDTLSGIPLDFFRSDALQACEGFSCSPHLAELELSRVTTSAATLIRVLENTSSTLRELTLNLVIISPFKECGGTFWRQNIEPLFKSWRMRRQTEDFPIGETFWEDILLPLPNMLPNLSSVCLGDLLDSRPHYREMKNGEEVWHARGPRWLFTDTRKGFRNQTAVHDYLLRRLDLMPGLEAQNPAPTNERYGKAYGPCDYFDDRDYLKSSSVNP</sequence>
<evidence type="ECO:0000313" key="1">
    <source>
        <dbReference type="EMBL" id="KAK8246471.1"/>
    </source>
</evidence>
<accession>A0ABR1Z369</accession>
<gene>
    <name evidence="1" type="ORF">HDK90DRAFT_461305</name>
</gene>
<dbReference type="Proteomes" id="UP001492380">
    <property type="component" value="Unassembled WGS sequence"/>
</dbReference>
<comment type="caution">
    <text evidence="1">The sequence shown here is derived from an EMBL/GenBank/DDBJ whole genome shotgun (WGS) entry which is preliminary data.</text>
</comment>
<evidence type="ECO:0000313" key="2">
    <source>
        <dbReference type="Proteomes" id="UP001492380"/>
    </source>
</evidence>